<protein>
    <recommendedName>
        <fullName evidence="2">CHAT domain-containing protein</fullName>
    </recommendedName>
</protein>
<feature type="region of interest" description="Disordered" evidence="1">
    <location>
        <begin position="126"/>
        <end position="145"/>
    </location>
</feature>
<dbReference type="Proteomes" id="UP000238937">
    <property type="component" value="Unassembled WGS sequence"/>
</dbReference>
<evidence type="ECO:0000256" key="1">
    <source>
        <dbReference type="SAM" id="MobiDB-lite"/>
    </source>
</evidence>
<organism evidence="3 4">
    <name type="scientific">Chamaesiphon polymorphus CCALA 037</name>
    <dbReference type="NCBI Taxonomy" id="2107692"/>
    <lineage>
        <taxon>Bacteria</taxon>
        <taxon>Bacillati</taxon>
        <taxon>Cyanobacteriota</taxon>
        <taxon>Cyanophyceae</taxon>
        <taxon>Gomontiellales</taxon>
        <taxon>Chamaesiphonaceae</taxon>
        <taxon>Chamaesiphon</taxon>
    </lineage>
</organism>
<proteinExistence type="predicted"/>
<dbReference type="InterPro" id="IPR024983">
    <property type="entry name" value="CHAT_dom"/>
</dbReference>
<feature type="domain" description="CHAT" evidence="2">
    <location>
        <begin position="2"/>
        <end position="303"/>
    </location>
</feature>
<gene>
    <name evidence="3" type="ORF">C7B77_23695</name>
</gene>
<name>A0A2T1FV00_9CYAN</name>
<comment type="caution">
    <text evidence="3">The sequence shown here is derived from an EMBL/GenBank/DDBJ whole genome shotgun (WGS) entry which is preliminary data.</text>
</comment>
<evidence type="ECO:0000259" key="2">
    <source>
        <dbReference type="Pfam" id="PF12770"/>
    </source>
</evidence>
<evidence type="ECO:0000313" key="3">
    <source>
        <dbReference type="EMBL" id="PSB48818.1"/>
    </source>
</evidence>
<dbReference type="AlphaFoldDB" id="A0A2T1FV00"/>
<evidence type="ECO:0000313" key="4">
    <source>
        <dbReference type="Proteomes" id="UP000238937"/>
    </source>
</evidence>
<dbReference type="OrthoDB" id="530069at2"/>
<keyword evidence="4" id="KW-1185">Reference proteome</keyword>
<accession>A0A2T1FV00</accession>
<feature type="non-terminal residue" evidence="3">
    <location>
        <position position="1"/>
    </location>
</feature>
<dbReference type="EMBL" id="PVWO01000436">
    <property type="protein sequence ID" value="PSB48818.1"/>
    <property type="molecule type" value="Genomic_DNA"/>
</dbReference>
<sequence>PHRILQLLPHHALPLNETEECLLDLFPQGVRYAPSIQLLNLAQQWQRPPLQHLFAVQNPTSDLDFTDIEVPVIRDRFQPHVEVVKRQQATKAALTADRLSRANCAHFACHGSFNFENPLTSALLLSGGKLSQPPQDPEKSSRYLPTRDGGAIDLDNCLTLGEIFQLDLRQCRLVTLSACETGLTDFRSLGDEYIGLPSGFLYAGSSNVVSSLWAVSDLSTTFLMIKFYQNLQEIDSVAIALNQAQRWLRQITKAELLGWIAQLNLGAAQNLLVEGWTNTVRSLADNVHLFRSPYHWAAFCAIG</sequence>
<reference evidence="3 4" key="1">
    <citation type="submission" date="2018-03" db="EMBL/GenBank/DDBJ databases">
        <title>The ancient ancestry and fast evolution of plastids.</title>
        <authorList>
            <person name="Moore K.R."/>
            <person name="Magnabosco C."/>
            <person name="Momper L."/>
            <person name="Gold D.A."/>
            <person name="Bosak T."/>
            <person name="Fournier G.P."/>
        </authorList>
    </citation>
    <scope>NUCLEOTIDE SEQUENCE [LARGE SCALE GENOMIC DNA]</scope>
    <source>
        <strain evidence="3 4">CCALA 037</strain>
    </source>
</reference>
<dbReference type="Pfam" id="PF12770">
    <property type="entry name" value="CHAT"/>
    <property type="match status" value="1"/>
</dbReference>
<dbReference type="RefSeq" id="WP_146138477.1">
    <property type="nucleotide sequence ID" value="NZ_PVWO01000436.1"/>
</dbReference>